<name>A0ABZ0V917_9MICO</name>
<dbReference type="RefSeq" id="WP_322410271.1">
    <property type="nucleotide sequence ID" value="NZ_CP139779.1"/>
</dbReference>
<evidence type="ECO:0000313" key="4">
    <source>
        <dbReference type="Proteomes" id="UP001324533"/>
    </source>
</evidence>
<feature type="region of interest" description="Disordered" evidence="1">
    <location>
        <begin position="23"/>
        <end position="42"/>
    </location>
</feature>
<sequence length="180" mass="18184">MPSRSPRALVVILCAAALTACSGASPDPPETPSPATGDPAARAQAEAWLEAAALPPGAVPADDGAGEFFSFTGWPCTPIEELEGFWTIPDTTVAAAANWLLAHPTADLVTTAIGPYAEDPLLDNLAVGYIPADGAQEGVVYTIVRTPDGVAVRAEVVALTEAAECPELPDGGTLGPPGQG</sequence>
<proteinExistence type="predicted"/>
<feature type="chain" id="PRO_5047392399" description="Lipoprotein" evidence="2">
    <location>
        <begin position="27"/>
        <end position="180"/>
    </location>
</feature>
<feature type="signal peptide" evidence="2">
    <location>
        <begin position="1"/>
        <end position="26"/>
    </location>
</feature>
<accession>A0ABZ0V917</accession>
<keyword evidence="2" id="KW-0732">Signal</keyword>
<evidence type="ECO:0000256" key="2">
    <source>
        <dbReference type="SAM" id="SignalP"/>
    </source>
</evidence>
<gene>
    <name evidence="3" type="ORF">T9R20_15690</name>
</gene>
<dbReference type="EMBL" id="CP139779">
    <property type="protein sequence ID" value="WQB70121.1"/>
    <property type="molecule type" value="Genomic_DNA"/>
</dbReference>
<evidence type="ECO:0008006" key="5">
    <source>
        <dbReference type="Google" id="ProtNLM"/>
    </source>
</evidence>
<protein>
    <recommendedName>
        <fullName evidence="5">Lipoprotein</fullName>
    </recommendedName>
</protein>
<evidence type="ECO:0000256" key="1">
    <source>
        <dbReference type="SAM" id="MobiDB-lite"/>
    </source>
</evidence>
<dbReference type="Proteomes" id="UP001324533">
    <property type="component" value="Chromosome"/>
</dbReference>
<reference evidence="3 4" key="1">
    <citation type="submission" date="2023-06" db="EMBL/GenBank/DDBJ databases">
        <title>Rock-solubilizing bacteria, Microbacterium invictum, promotes re-establishment of vegetation in rocky wasteland by accelerating rock bio-weathering and reshaping soil bacterial community.</title>
        <authorList>
            <person name="Liu C."/>
        </authorList>
    </citation>
    <scope>NUCLEOTIDE SEQUENCE [LARGE SCALE GENOMIC DNA]</scope>
    <source>
        <strain evidence="3 4">X-18</strain>
    </source>
</reference>
<dbReference type="PROSITE" id="PS51257">
    <property type="entry name" value="PROKAR_LIPOPROTEIN"/>
    <property type="match status" value="1"/>
</dbReference>
<keyword evidence="4" id="KW-1185">Reference proteome</keyword>
<evidence type="ECO:0000313" key="3">
    <source>
        <dbReference type="EMBL" id="WQB70121.1"/>
    </source>
</evidence>
<organism evidence="3 4">
    <name type="scientific">Microbacterium invictum</name>
    <dbReference type="NCBI Taxonomy" id="515415"/>
    <lineage>
        <taxon>Bacteria</taxon>
        <taxon>Bacillati</taxon>
        <taxon>Actinomycetota</taxon>
        <taxon>Actinomycetes</taxon>
        <taxon>Micrococcales</taxon>
        <taxon>Microbacteriaceae</taxon>
        <taxon>Microbacterium</taxon>
    </lineage>
</organism>